<dbReference type="AlphaFoldDB" id="A0A0Q9WM01"/>
<dbReference type="Proteomes" id="UP000008792">
    <property type="component" value="Unassembled WGS sequence"/>
</dbReference>
<dbReference type="SMR" id="A0A0Q9WM01"/>
<proteinExistence type="predicted"/>
<reference evidence="2 3" key="1">
    <citation type="journal article" date="2007" name="Nature">
        <title>Evolution of genes and genomes on the Drosophila phylogeny.</title>
        <authorList>
            <consortium name="Drosophila 12 Genomes Consortium"/>
            <person name="Clark A.G."/>
            <person name="Eisen M.B."/>
            <person name="Smith D.R."/>
            <person name="Bergman C.M."/>
            <person name="Oliver B."/>
            <person name="Markow T.A."/>
            <person name="Kaufman T.C."/>
            <person name="Kellis M."/>
            <person name="Gelbart W."/>
            <person name="Iyer V.N."/>
            <person name="Pollard D.A."/>
            <person name="Sackton T.B."/>
            <person name="Larracuente A.M."/>
            <person name="Singh N.D."/>
            <person name="Abad J.P."/>
            <person name="Abt D.N."/>
            <person name="Adryan B."/>
            <person name="Aguade M."/>
            <person name="Akashi H."/>
            <person name="Anderson W.W."/>
            <person name="Aquadro C.F."/>
            <person name="Ardell D.H."/>
            <person name="Arguello R."/>
            <person name="Artieri C.G."/>
            <person name="Barbash D.A."/>
            <person name="Barker D."/>
            <person name="Barsanti P."/>
            <person name="Batterham P."/>
            <person name="Batzoglou S."/>
            <person name="Begun D."/>
            <person name="Bhutkar A."/>
            <person name="Blanco E."/>
            <person name="Bosak S.A."/>
            <person name="Bradley R.K."/>
            <person name="Brand A.D."/>
            <person name="Brent M.R."/>
            <person name="Brooks A.N."/>
            <person name="Brown R.H."/>
            <person name="Butlin R.K."/>
            <person name="Caggese C."/>
            <person name="Calvi B.R."/>
            <person name="Bernardo de Carvalho A."/>
            <person name="Caspi A."/>
            <person name="Castrezana S."/>
            <person name="Celniker S.E."/>
            <person name="Chang J.L."/>
            <person name="Chapple C."/>
            <person name="Chatterji S."/>
            <person name="Chinwalla A."/>
            <person name="Civetta A."/>
            <person name="Clifton S.W."/>
            <person name="Comeron J.M."/>
            <person name="Costello J.C."/>
            <person name="Coyne J.A."/>
            <person name="Daub J."/>
            <person name="David R.G."/>
            <person name="Delcher A.L."/>
            <person name="Delehaunty K."/>
            <person name="Do C.B."/>
            <person name="Ebling H."/>
            <person name="Edwards K."/>
            <person name="Eickbush T."/>
            <person name="Evans J.D."/>
            <person name="Filipski A."/>
            <person name="Findeiss S."/>
            <person name="Freyhult E."/>
            <person name="Fulton L."/>
            <person name="Fulton R."/>
            <person name="Garcia A.C."/>
            <person name="Gardiner A."/>
            <person name="Garfield D.A."/>
            <person name="Garvin B.E."/>
            <person name="Gibson G."/>
            <person name="Gilbert D."/>
            <person name="Gnerre S."/>
            <person name="Godfrey J."/>
            <person name="Good R."/>
            <person name="Gotea V."/>
            <person name="Gravely B."/>
            <person name="Greenberg A.J."/>
            <person name="Griffiths-Jones S."/>
            <person name="Gross S."/>
            <person name="Guigo R."/>
            <person name="Gustafson E.A."/>
            <person name="Haerty W."/>
            <person name="Hahn M.W."/>
            <person name="Halligan D.L."/>
            <person name="Halpern A.L."/>
            <person name="Halter G.M."/>
            <person name="Han M.V."/>
            <person name="Heger A."/>
            <person name="Hillier L."/>
            <person name="Hinrichs A.S."/>
            <person name="Holmes I."/>
            <person name="Hoskins R.A."/>
            <person name="Hubisz M.J."/>
            <person name="Hultmark D."/>
            <person name="Huntley M.A."/>
            <person name="Jaffe D.B."/>
            <person name="Jagadeeshan S."/>
            <person name="Jeck W.R."/>
            <person name="Johnson J."/>
            <person name="Jones C.D."/>
            <person name="Jordan W.C."/>
            <person name="Karpen G.H."/>
            <person name="Kataoka E."/>
            <person name="Keightley P.D."/>
            <person name="Kheradpour P."/>
            <person name="Kirkness E.F."/>
            <person name="Koerich L.B."/>
            <person name="Kristiansen K."/>
            <person name="Kudrna D."/>
            <person name="Kulathinal R.J."/>
            <person name="Kumar S."/>
            <person name="Kwok R."/>
            <person name="Lander E."/>
            <person name="Langley C.H."/>
            <person name="Lapoint R."/>
            <person name="Lazzaro B.P."/>
            <person name="Lee S.J."/>
            <person name="Levesque L."/>
            <person name="Li R."/>
            <person name="Lin C.F."/>
            <person name="Lin M.F."/>
            <person name="Lindblad-Toh K."/>
            <person name="Llopart A."/>
            <person name="Long M."/>
            <person name="Low L."/>
            <person name="Lozovsky E."/>
            <person name="Lu J."/>
            <person name="Luo M."/>
            <person name="Machado C.A."/>
            <person name="Makalowski W."/>
            <person name="Marzo M."/>
            <person name="Matsuda M."/>
            <person name="Matzkin L."/>
            <person name="McAllister B."/>
            <person name="McBride C.S."/>
            <person name="McKernan B."/>
            <person name="McKernan K."/>
            <person name="Mendez-Lago M."/>
            <person name="Minx P."/>
            <person name="Mollenhauer M.U."/>
            <person name="Montooth K."/>
            <person name="Mount S.M."/>
            <person name="Mu X."/>
            <person name="Myers E."/>
            <person name="Negre B."/>
            <person name="Newfeld S."/>
            <person name="Nielsen R."/>
            <person name="Noor M.A."/>
            <person name="O'Grady P."/>
            <person name="Pachter L."/>
            <person name="Papaceit M."/>
            <person name="Parisi M.J."/>
            <person name="Parisi M."/>
            <person name="Parts L."/>
            <person name="Pedersen J.S."/>
            <person name="Pesole G."/>
            <person name="Phillippy A.M."/>
            <person name="Ponting C.P."/>
            <person name="Pop M."/>
            <person name="Porcelli D."/>
            <person name="Powell J.R."/>
            <person name="Prohaska S."/>
            <person name="Pruitt K."/>
            <person name="Puig M."/>
            <person name="Quesneville H."/>
            <person name="Ram K.R."/>
            <person name="Rand D."/>
            <person name="Rasmussen M.D."/>
            <person name="Reed L.K."/>
            <person name="Reenan R."/>
            <person name="Reily A."/>
            <person name="Remington K.A."/>
            <person name="Rieger T.T."/>
            <person name="Ritchie M.G."/>
            <person name="Robin C."/>
            <person name="Rogers Y.H."/>
            <person name="Rohde C."/>
            <person name="Rozas J."/>
            <person name="Rubenfield M.J."/>
            <person name="Ruiz A."/>
            <person name="Russo S."/>
            <person name="Salzberg S.L."/>
            <person name="Sanchez-Gracia A."/>
            <person name="Saranga D.J."/>
            <person name="Sato H."/>
            <person name="Schaeffer S.W."/>
            <person name="Schatz M.C."/>
            <person name="Schlenke T."/>
            <person name="Schwartz R."/>
            <person name="Segarra C."/>
            <person name="Singh R.S."/>
            <person name="Sirot L."/>
            <person name="Sirota M."/>
            <person name="Sisneros N.B."/>
            <person name="Smith C.D."/>
            <person name="Smith T.F."/>
            <person name="Spieth J."/>
            <person name="Stage D.E."/>
            <person name="Stark A."/>
            <person name="Stephan W."/>
            <person name="Strausberg R.L."/>
            <person name="Strempel S."/>
            <person name="Sturgill D."/>
            <person name="Sutton G."/>
            <person name="Sutton G.G."/>
            <person name="Tao W."/>
            <person name="Teichmann S."/>
            <person name="Tobari Y.N."/>
            <person name="Tomimura Y."/>
            <person name="Tsolas J.M."/>
            <person name="Valente V.L."/>
            <person name="Venter E."/>
            <person name="Venter J.C."/>
            <person name="Vicario S."/>
            <person name="Vieira F.G."/>
            <person name="Vilella A.J."/>
            <person name="Villasante A."/>
            <person name="Walenz B."/>
            <person name="Wang J."/>
            <person name="Wasserman M."/>
            <person name="Watts T."/>
            <person name="Wilson D."/>
            <person name="Wilson R.K."/>
            <person name="Wing R.A."/>
            <person name="Wolfner M.F."/>
            <person name="Wong A."/>
            <person name="Wong G.K."/>
            <person name="Wu C.I."/>
            <person name="Wu G."/>
            <person name="Yamamoto D."/>
            <person name="Yang H.P."/>
            <person name="Yang S.P."/>
            <person name="Yorke J.A."/>
            <person name="Yoshida K."/>
            <person name="Zdobnov E."/>
            <person name="Zhang P."/>
            <person name="Zhang Y."/>
            <person name="Zimin A.V."/>
            <person name="Baldwin J."/>
            <person name="Abdouelleil A."/>
            <person name="Abdulkadir J."/>
            <person name="Abebe A."/>
            <person name="Abera B."/>
            <person name="Abreu J."/>
            <person name="Acer S.C."/>
            <person name="Aftuck L."/>
            <person name="Alexander A."/>
            <person name="An P."/>
            <person name="Anderson E."/>
            <person name="Anderson S."/>
            <person name="Arachi H."/>
            <person name="Azer M."/>
            <person name="Bachantsang P."/>
            <person name="Barry A."/>
            <person name="Bayul T."/>
            <person name="Berlin A."/>
            <person name="Bessette D."/>
            <person name="Bloom T."/>
            <person name="Blye J."/>
            <person name="Boguslavskiy L."/>
            <person name="Bonnet C."/>
            <person name="Boukhgalter B."/>
            <person name="Bourzgui I."/>
            <person name="Brown A."/>
            <person name="Cahill P."/>
            <person name="Channer S."/>
            <person name="Cheshatsang Y."/>
            <person name="Chuda L."/>
            <person name="Citroen M."/>
            <person name="Collymore A."/>
            <person name="Cooke P."/>
            <person name="Costello M."/>
            <person name="D'Aco K."/>
            <person name="Daza R."/>
            <person name="De Haan G."/>
            <person name="DeGray S."/>
            <person name="DeMaso C."/>
            <person name="Dhargay N."/>
            <person name="Dooley K."/>
            <person name="Dooley E."/>
            <person name="Doricent M."/>
            <person name="Dorje P."/>
            <person name="Dorjee K."/>
            <person name="Dupes A."/>
            <person name="Elong R."/>
            <person name="Falk J."/>
            <person name="Farina A."/>
            <person name="Faro S."/>
            <person name="Ferguson D."/>
            <person name="Fisher S."/>
            <person name="Foley C.D."/>
            <person name="Franke A."/>
            <person name="Friedrich D."/>
            <person name="Gadbois L."/>
            <person name="Gearin G."/>
            <person name="Gearin C.R."/>
            <person name="Giannoukos G."/>
            <person name="Goode T."/>
            <person name="Graham J."/>
            <person name="Grandbois E."/>
            <person name="Grewal S."/>
            <person name="Gyaltsen K."/>
            <person name="Hafez N."/>
            <person name="Hagos B."/>
            <person name="Hall J."/>
            <person name="Henson C."/>
            <person name="Hollinger A."/>
            <person name="Honan T."/>
            <person name="Huard M.D."/>
            <person name="Hughes L."/>
            <person name="Hurhula B."/>
            <person name="Husby M.E."/>
            <person name="Kamat A."/>
            <person name="Kanga B."/>
            <person name="Kashin S."/>
            <person name="Khazanovich D."/>
            <person name="Kisner P."/>
            <person name="Lance K."/>
            <person name="Lara M."/>
            <person name="Lee W."/>
            <person name="Lennon N."/>
            <person name="Letendre F."/>
            <person name="LeVine R."/>
            <person name="Lipovsky A."/>
            <person name="Liu X."/>
            <person name="Liu J."/>
            <person name="Liu S."/>
            <person name="Lokyitsang T."/>
            <person name="Lokyitsang Y."/>
            <person name="Lubonja R."/>
            <person name="Lui A."/>
            <person name="MacDonald P."/>
            <person name="Magnisalis V."/>
            <person name="Maru K."/>
            <person name="Matthews C."/>
            <person name="McCusker W."/>
            <person name="McDonough S."/>
            <person name="Mehta T."/>
            <person name="Meldrim J."/>
            <person name="Meneus L."/>
            <person name="Mihai O."/>
            <person name="Mihalev A."/>
            <person name="Mihova T."/>
            <person name="Mittelman R."/>
            <person name="Mlenga V."/>
            <person name="Montmayeur A."/>
            <person name="Mulrain L."/>
            <person name="Navidi A."/>
            <person name="Naylor J."/>
            <person name="Negash T."/>
            <person name="Nguyen T."/>
            <person name="Nguyen N."/>
            <person name="Nicol R."/>
            <person name="Norbu C."/>
            <person name="Norbu N."/>
            <person name="Novod N."/>
            <person name="O'Neill B."/>
            <person name="Osman S."/>
            <person name="Markiewicz E."/>
            <person name="Oyono O.L."/>
            <person name="Patti C."/>
            <person name="Phunkhang P."/>
            <person name="Pierre F."/>
            <person name="Priest M."/>
            <person name="Raghuraman S."/>
            <person name="Rege F."/>
            <person name="Reyes R."/>
            <person name="Rise C."/>
            <person name="Rogov P."/>
            <person name="Ross K."/>
            <person name="Ryan E."/>
            <person name="Settipalli S."/>
            <person name="Shea T."/>
            <person name="Sherpa N."/>
            <person name="Shi L."/>
            <person name="Shih D."/>
            <person name="Sparrow T."/>
            <person name="Spaulding J."/>
            <person name="Stalker J."/>
            <person name="Stange-Thomann N."/>
            <person name="Stavropoulos S."/>
            <person name="Stone C."/>
            <person name="Strader C."/>
            <person name="Tesfaye S."/>
            <person name="Thomson T."/>
            <person name="Thoulutsang Y."/>
            <person name="Thoulutsang D."/>
            <person name="Topham K."/>
            <person name="Topping I."/>
            <person name="Tsamla T."/>
            <person name="Vassiliev H."/>
            <person name="Vo A."/>
            <person name="Wangchuk T."/>
            <person name="Wangdi T."/>
            <person name="Weiand M."/>
            <person name="Wilkinson J."/>
            <person name="Wilson A."/>
            <person name="Yadav S."/>
            <person name="Young G."/>
            <person name="Yu Q."/>
            <person name="Zembek L."/>
            <person name="Zhong D."/>
            <person name="Zimmer A."/>
            <person name="Zwirko Z."/>
            <person name="Jaffe D.B."/>
            <person name="Alvarez P."/>
            <person name="Brockman W."/>
            <person name="Butler J."/>
            <person name="Chin C."/>
            <person name="Gnerre S."/>
            <person name="Grabherr M."/>
            <person name="Kleber M."/>
            <person name="Mauceli E."/>
            <person name="MacCallum I."/>
        </authorList>
    </citation>
    <scope>NUCLEOTIDE SEQUENCE [LARGE SCALE GENOMIC DNA]</scope>
    <source>
        <strain evidence="3">Tucson 15010-1051.87</strain>
    </source>
</reference>
<sequence>MPRFRNDELVETRYKDGDIVWVKIHNSEIWWPGEVTSSQDFRFVNSSRRPFAVVEFFNERTFEQVNTAKLIYPFQCEHKSEFIKMGTRKSVAPDMRDKFNEDVKYAENRWAANNEAAEAAARPESLIKALLSSSSSSNSLFNINNNNSSTPVNSR</sequence>
<dbReference type="STRING" id="7244.A0A0Q9WM01"/>
<protein>
    <recommendedName>
        <fullName evidence="1">PWWP domain-containing protein</fullName>
    </recommendedName>
</protein>
<keyword evidence="3" id="KW-1185">Reference proteome</keyword>
<name>A0A0Q9WM01_DROVI</name>
<dbReference type="CDD" id="cd05162">
    <property type="entry name" value="PWWP"/>
    <property type="match status" value="1"/>
</dbReference>
<evidence type="ECO:0000259" key="1">
    <source>
        <dbReference type="Pfam" id="PF00855"/>
    </source>
</evidence>
<evidence type="ECO:0000313" key="2">
    <source>
        <dbReference type="EMBL" id="KRF82561.1"/>
    </source>
</evidence>
<gene>
    <name evidence="2" type="primary">Dvir\GJ15741</name>
    <name evidence="2" type="ORF">Dvir_GJ15741</name>
</gene>
<dbReference type="InterPro" id="IPR000313">
    <property type="entry name" value="PWWP_dom"/>
</dbReference>
<feature type="domain" description="PWWP" evidence="1">
    <location>
        <begin position="17"/>
        <end position="106"/>
    </location>
</feature>
<dbReference type="EMBL" id="CH940655">
    <property type="protein sequence ID" value="KRF82561.1"/>
    <property type="molecule type" value="Genomic_DNA"/>
</dbReference>
<accession>A0A0Q9WM01</accession>
<dbReference type="SUPFAM" id="SSF63748">
    <property type="entry name" value="Tudor/PWWP/MBT"/>
    <property type="match status" value="1"/>
</dbReference>
<dbReference type="Gene3D" id="2.30.30.140">
    <property type="match status" value="1"/>
</dbReference>
<evidence type="ECO:0000313" key="3">
    <source>
        <dbReference type="Proteomes" id="UP000008792"/>
    </source>
</evidence>
<dbReference type="Pfam" id="PF00855">
    <property type="entry name" value="PWWP"/>
    <property type="match status" value="1"/>
</dbReference>
<dbReference type="InParanoid" id="A0A0Q9WM01"/>
<organism evidence="2 3">
    <name type="scientific">Drosophila virilis</name>
    <name type="common">Fruit fly</name>
    <dbReference type="NCBI Taxonomy" id="7244"/>
    <lineage>
        <taxon>Eukaryota</taxon>
        <taxon>Metazoa</taxon>
        <taxon>Ecdysozoa</taxon>
        <taxon>Arthropoda</taxon>
        <taxon>Hexapoda</taxon>
        <taxon>Insecta</taxon>
        <taxon>Pterygota</taxon>
        <taxon>Neoptera</taxon>
        <taxon>Endopterygota</taxon>
        <taxon>Diptera</taxon>
        <taxon>Brachycera</taxon>
        <taxon>Muscomorpha</taxon>
        <taxon>Ephydroidea</taxon>
        <taxon>Drosophilidae</taxon>
        <taxon>Drosophila</taxon>
    </lineage>
</organism>
<dbReference type="OrthoDB" id="6381815at2759"/>